<keyword evidence="3" id="KW-1185">Reference proteome</keyword>
<protein>
    <submittedName>
        <fullName evidence="2">Prevent-host-death protein</fullName>
    </submittedName>
</protein>
<dbReference type="RefSeq" id="WP_087272842.1">
    <property type="nucleotide sequence ID" value="NZ_JBJGBV010000010.1"/>
</dbReference>
<dbReference type="OrthoDB" id="9800503at2"/>
<evidence type="ECO:0000313" key="3">
    <source>
        <dbReference type="Proteomes" id="UP000195440"/>
    </source>
</evidence>
<proteinExistence type="inferred from homology"/>
<dbReference type="AlphaFoldDB" id="A0A1Y3NVQ7"/>
<dbReference type="SUPFAM" id="SSF143120">
    <property type="entry name" value="YefM-like"/>
    <property type="match status" value="1"/>
</dbReference>
<reference evidence="2 3" key="1">
    <citation type="journal article" date="2017" name="Syst. Appl. Microbiol.">
        <title>Pseudomonas caspiana sp. nov., a citrus pathogen in the Pseudomonas syringae phylogenetic group.</title>
        <authorList>
            <person name="Busquets A."/>
            <person name="Gomila M."/>
            <person name="Beiki F."/>
            <person name="Mulet M."/>
            <person name="Rahimian H."/>
            <person name="Garcia-Valdes E."/>
            <person name="Lalucat J."/>
        </authorList>
    </citation>
    <scope>NUCLEOTIDE SEQUENCE [LARGE SCALE GENOMIC DNA]</scope>
    <source>
        <strain evidence="2 3">FBF102</strain>
    </source>
</reference>
<dbReference type="EMBL" id="LOHF01000024">
    <property type="protein sequence ID" value="OUM71637.1"/>
    <property type="molecule type" value="Genomic_DNA"/>
</dbReference>
<accession>A0A1Y3NVQ7</accession>
<gene>
    <name evidence="2" type="ORF">AUC60_21975</name>
</gene>
<comment type="caution">
    <text evidence="2">The sequence shown here is derived from an EMBL/GenBank/DDBJ whole genome shotgun (WGS) entry which is preliminary data.</text>
</comment>
<comment type="similarity">
    <text evidence="1">Belongs to the phD/YefM antitoxin family.</text>
</comment>
<organism evidence="2 3">
    <name type="scientific">Pseudomonas caspiana</name>
    <dbReference type="NCBI Taxonomy" id="1451454"/>
    <lineage>
        <taxon>Bacteria</taxon>
        <taxon>Pseudomonadati</taxon>
        <taxon>Pseudomonadota</taxon>
        <taxon>Gammaproteobacteria</taxon>
        <taxon>Pseudomonadales</taxon>
        <taxon>Pseudomonadaceae</taxon>
        <taxon>Pseudomonas</taxon>
    </lineage>
</organism>
<evidence type="ECO:0000256" key="1">
    <source>
        <dbReference type="ARBA" id="ARBA00009981"/>
    </source>
</evidence>
<name>A0A1Y3NVQ7_9PSED</name>
<sequence length="71" mass="7897">MKTHNVHGDKKHLTQPVVAAADGETIIIAKTESPVTKLMPTTSKRRGMLPDMRFNAEVFEAMDSEIADLFK</sequence>
<dbReference type="Proteomes" id="UP000195440">
    <property type="component" value="Unassembled WGS sequence"/>
</dbReference>
<evidence type="ECO:0000313" key="2">
    <source>
        <dbReference type="EMBL" id="OUM71637.1"/>
    </source>
</evidence>
<dbReference type="InterPro" id="IPR036165">
    <property type="entry name" value="YefM-like_sf"/>
</dbReference>